<dbReference type="InterPro" id="IPR000675">
    <property type="entry name" value="Cutinase/axe"/>
</dbReference>
<evidence type="ECO:0000313" key="7">
    <source>
        <dbReference type="Proteomes" id="UP000500953"/>
    </source>
</evidence>
<dbReference type="Gene3D" id="3.40.50.1820">
    <property type="entry name" value="alpha/beta hydrolase"/>
    <property type="match status" value="1"/>
</dbReference>
<accession>A0A6G9ZDE2</accession>
<reference evidence="6 7" key="1">
    <citation type="journal article" date="2019" name="ACS Chem. Biol.">
        <title>Identification and Mobilization of a Cryptic Antibiotic Biosynthesis Gene Locus from a Human-Pathogenic Nocardia Isolate.</title>
        <authorList>
            <person name="Herisse M."/>
            <person name="Ishida K."/>
            <person name="Porter J.L."/>
            <person name="Howden B."/>
            <person name="Hertweck C."/>
            <person name="Stinear T.P."/>
            <person name="Pidot S.J."/>
        </authorList>
    </citation>
    <scope>NUCLEOTIDE SEQUENCE [LARGE SCALE GENOMIC DNA]</scope>
    <source>
        <strain evidence="6 7">AUSMDU00012715</strain>
    </source>
</reference>
<dbReference type="Pfam" id="PF01083">
    <property type="entry name" value="Cutinase"/>
    <property type="match status" value="1"/>
</dbReference>
<dbReference type="PANTHER" id="PTHR33630">
    <property type="entry name" value="CUTINASE RV1984C-RELATED-RELATED"/>
    <property type="match status" value="1"/>
</dbReference>
<keyword evidence="2" id="KW-0719">Serine esterase</keyword>
<dbReference type="Proteomes" id="UP000500953">
    <property type="component" value="Chromosome"/>
</dbReference>
<dbReference type="SUPFAM" id="SSF53474">
    <property type="entry name" value="alpha/beta-Hydrolases"/>
    <property type="match status" value="1"/>
</dbReference>
<proteinExistence type="inferred from homology"/>
<dbReference type="EMBL" id="CP046173">
    <property type="protein sequence ID" value="QIS23635.1"/>
    <property type="molecule type" value="Genomic_DNA"/>
</dbReference>
<keyword evidence="5" id="KW-0732">Signal</keyword>
<evidence type="ECO:0000256" key="1">
    <source>
        <dbReference type="ARBA" id="ARBA00007534"/>
    </source>
</evidence>
<dbReference type="PANTHER" id="PTHR33630:SF9">
    <property type="entry name" value="CUTINASE 4"/>
    <property type="match status" value="1"/>
</dbReference>
<keyword evidence="4" id="KW-1015">Disulfide bond</keyword>
<evidence type="ECO:0000313" key="6">
    <source>
        <dbReference type="EMBL" id="QIS23635.1"/>
    </source>
</evidence>
<organism evidence="6 7">
    <name type="scientific">Nocardia terpenica</name>
    <dbReference type="NCBI Taxonomy" id="455432"/>
    <lineage>
        <taxon>Bacteria</taxon>
        <taxon>Bacillati</taxon>
        <taxon>Actinomycetota</taxon>
        <taxon>Actinomycetes</taxon>
        <taxon>Mycobacteriales</taxon>
        <taxon>Nocardiaceae</taxon>
        <taxon>Nocardia</taxon>
    </lineage>
</organism>
<feature type="signal peptide" evidence="5">
    <location>
        <begin position="1"/>
        <end position="24"/>
    </location>
</feature>
<sequence>MRATGVLARIVAVVVIMLATAGSAAGQTPTGEVPPPSPKAAEIPCTPLHVLAFAGTGETGETADPTIDSGFLGEAVTRPLLQAAPGAVSRQMVPYADDFGLRGVPYAQSMTGGVAAGMRAIGDYAARCPASRFALVGFSQGAQVADEIARMIGTGAMNAPIRPYQVAAVSLFSSPIRQNQAAVFAGTQGQLSPAPPPGLAAPELSSLMLASPTPAPGAGIAPTISNTSGYGELTGRVASWCNGGDVACSTPADAPLARAVANIGGQVQFSGQDPLKTVGQLAAALGGSVLRTAASVINNDVSMQGGHLSIGSSGSTVLGRLAANTDPRTTTPQADNDIIRAVIKTGVMGFQAAVMVASKVLTPANIAELVTAGLANPVAALADLGAKLAGAALDLVPPATIDAGVRYAFGEITRDVTDNAGLVQMATDLRYWDSARQHTSYDKVPVDAAGQTPAGFTVAWLTVLAKALAAGSDASSSVAPTSVSGR</sequence>
<dbReference type="SMART" id="SM01110">
    <property type="entry name" value="Cutinase"/>
    <property type="match status" value="1"/>
</dbReference>
<dbReference type="GO" id="GO:0052689">
    <property type="term" value="F:carboxylic ester hydrolase activity"/>
    <property type="evidence" value="ECO:0007669"/>
    <property type="project" value="UniProtKB-KW"/>
</dbReference>
<keyword evidence="3" id="KW-0378">Hydrolase</keyword>
<protein>
    <submittedName>
        <fullName evidence="6">Cutinase family protein</fullName>
    </submittedName>
</protein>
<evidence type="ECO:0000256" key="4">
    <source>
        <dbReference type="ARBA" id="ARBA00023157"/>
    </source>
</evidence>
<name>A0A6G9ZDE2_9NOCA</name>
<gene>
    <name evidence="6" type="ORF">F6W96_40575</name>
</gene>
<dbReference type="InterPro" id="IPR029058">
    <property type="entry name" value="AB_hydrolase_fold"/>
</dbReference>
<evidence type="ECO:0000256" key="2">
    <source>
        <dbReference type="ARBA" id="ARBA00022487"/>
    </source>
</evidence>
<evidence type="ECO:0000256" key="5">
    <source>
        <dbReference type="SAM" id="SignalP"/>
    </source>
</evidence>
<feature type="chain" id="PRO_5026106511" evidence="5">
    <location>
        <begin position="25"/>
        <end position="486"/>
    </location>
</feature>
<comment type="similarity">
    <text evidence="1">Belongs to the cutinase family.</text>
</comment>
<dbReference type="AlphaFoldDB" id="A0A6G9ZDE2"/>
<evidence type="ECO:0000256" key="3">
    <source>
        <dbReference type="ARBA" id="ARBA00022801"/>
    </source>
</evidence>